<dbReference type="InterPro" id="IPR036271">
    <property type="entry name" value="Tet_transcr_reg_TetR-rel_C_sf"/>
</dbReference>
<sequence length="178" mass="19271">MRTDAAEVLTAVGSILAKDRSASMQAIADRAGVSRATLTRLFPTRQALVRAAAEKIIDDCARAVAEIGEDMSAKEAFGILMRDHIAFAQLWGVVYIEANSLGEPELAERADQVFNHVVELVGKGQQEGYFMPGMPATWLAATFCGLAETAWELVLEEWMGARQAPEFIEAMLLRGGGV</sequence>
<reference evidence="6 7" key="1">
    <citation type="submission" date="2021-03" db="EMBL/GenBank/DDBJ databases">
        <title>Sequencing the genomes of 1000 actinobacteria strains.</title>
        <authorList>
            <person name="Klenk H.-P."/>
        </authorList>
    </citation>
    <scope>NUCLEOTIDE SEQUENCE [LARGE SCALE GENOMIC DNA]</scope>
    <source>
        <strain evidence="6 7">DSM 44580</strain>
    </source>
</reference>
<evidence type="ECO:0000256" key="2">
    <source>
        <dbReference type="ARBA" id="ARBA00023125"/>
    </source>
</evidence>
<dbReference type="RefSeq" id="WP_086781525.1">
    <property type="nucleotide sequence ID" value="NZ_JAGIOO010000001.1"/>
</dbReference>
<dbReference type="SUPFAM" id="SSF48498">
    <property type="entry name" value="Tetracyclin repressor-like, C-terminal domain"/>
    <property type="match status" value="1"/>
</dbReference>
<evidence type="ECO:0000256" key="1">
    <source>
        <dbReference type="ARBA" id="ARBA00023015"/>
    </source>
</evidence>
<dbReference type="InterPro" id="IPR001647">
    <property type="entry name" value="HTH_TetR"/>
</dbReference>
<keyword evidence="2 4" id="KW-0238">DNA-binding</keyword>
<dbReference type="InterPro" id="IPR050109">
    <property type="entry name" value="HTH-type_TetR-like_transc_reg"/>
</dbReference>
<evidence type="ECO:0000259" key="5">
    <source>
        <dbReference type="PROSITE" id="PS50977"/>
    </source>
</evidence>
<organism evidence="6 7">
    <name type="scientific">Crossiella equi</name>
    <dbReference type="NCBI Taxonomy" id="130796"/>
    <lineage>
        <taxon>Bacteria</taxon>
        <taxon>Bacillati</taxon>
        <taxon>Actinomycetota</taxon>
        <taxon>Actinomycetes</taxon>
        <taxon>Pseudonocardiales</taxon>
        <taxon>Pseudonocardiaceae</taxon>
        <taxon>Crossiella</taxon>
    </lineage>
</organism>
<keyword evidence="7" id="KW-1185">Reference proteome</keyword>
<feature type="domain" description="HTH tetR-type" evidence="5">
    <location>
        <begin position="2"/>
        <end position="60"/>
    </location>
</feature>
<dbReference type="PROSITE" id="PS50977">
    <property type="entry name" value="HTH_TETR_2"/>
    <property type="match status" value="1"/>
</dbReference>
<dbReference type="InterPro" id="IPR009057">
    <property type="entry name" value="Homeodomain-like_sf"/>
</dbReference>
<dbReference type="SUPFAM" id="SSF46689">
    <property type="entry name" value="Homeodomain-like"/>
    <property type="match status" value="1"/>
</dbReference>
<keyword evidence="1" id="KW-0805">Transcription regulation</keyword>
<dbReference type="PANTHER" id="PTHR30055">
    <property type="entry name" value="HTH-TYPE TRANSCRIPTIONAL REGULATOR RUTR"/>
    <property type="match status" value="1"/>
</dbReference>
<dbReference type="Gene3D" id="1.10.357.10">
    <property type="entry name" value="Tetracycline Repressor, domain 2"/>
    <property type="match status" value="1"/>
</dbReference>
<evidence type="ECO:0000313" key="7">
    <source>
        <dbReference type="Proteomes" id="UP001519363"/>
    </source>
</evidence>
<dbReference type="Pfam" id="PF00440">
    <property type="entry name" value="TetR_N"/>
    <property type="match status" value="1"/>
</dbReference>
<dbReference type="PANTHER" id="PTHR30055:SF234">
    <property type="entry name" value="HTH-TYPE TRANSCRIPTIONAL REGULATOR BETI"/>
    <property type="match status" value="1"/>
</dbReference>
<name>A0ABS5A6S7_9PSEU</name>
<proteinExistence type="predicted"/>
<feature type="DNA-binding region" description="H-T-H motif" evidence="4">
    <location>
        <begin position="23"/>
        <end position="42"/>
    </location>
</feature>
<protein>
    <submittedName>
        <fullName evidence="6">TetR/AcrR family transcriptional repressor of mexCD-oprJ operon</fullName>
    </submittedName>
</protein>
<evidence type="ECO:0000256" key="3">
    <source>
        <dbReference type="ARBA" id="ARBA00023163"/>
    </source>
</evidence>
<keyword evidence="3" id="KW-0804">Transcription</keyword>
<gene>
    <name evidence="6" type="ORF">JOF53_001181</name>
</gene>
<dbReference type="Proteomes" id="UP001519363">
    <property type="component" value="Unassembled WGS sequence"/>
</dbReference>
<evidence type="ECO:0000313" key="6">
    <source>
        <dbReference type="EMBL" id="MBP2472309.1"/>
    </source>
</evidence>
<evidence type="ECO:0000256" key="4">
    <source>
        <dbReference type="PROSITE-ProRule" id="PRU00335"/>
    </source>
</evidence>
<accession>A0ABS5A6S7</accession>
<comment type="caution">
    <text evidence="6">The sequence shown here is derived from an EMBL/GenBank/DDBJ whole genome shotgun (WGS) entry which is preliminary data.</text>
</comment>
<dbReference type="EMBL" id="JAGIOO010000001">
    <property type="protein sequence ID" value="MBP2472309.1"/>
    <property type="molecule type" value="Genomic_DNA"/>
</dbReference>